<comment type="caution">
    <text evidence="6">The sequence shown here is derived from an EMBL/GenBank/DDBJ whole genome shotgun (WGS) entry which is preliminary data.</text>
</comment>
<dbReference type="InterPro" id="IPR036388">
    <property type="entry name" value="WH-like_DNA-bd_sf"/>
</dbReference>
<sequence length="294" mass="32119">MAHALDIDQLRTFLAIAELGSFTKAADAVHKTQSAVSMQMRRLEERIDRPIFVKDGRQSRLTEDGHRLVEFAQRMIRLNDDTFKAFTEPTMVGRVKFGLPDDYAERLLPQVLAAFSRLNPSIEIAVQCQASVVTAQLVEQGELDIAIVTSGDCVPLQGEVFRREPLHWVTASDRCLHCEDTLRLALGPTTCSWRAQAVASLDRANRPYCIAYTSSSASALTSAVQAGLAIAVLPESAIRPGLRILGEADGLPQLPPCEINILRATHATDPVHDALCDHIHASIGNVSYQLAAAE</sequence>
<name>A0A7X3S8T8_9HYPH</name>
<dbReference type="InterPro" id="IPR005119">
    <property type="entry name" value="LysR_subst-bd"/>
</dbReference>
<evidence type="ECO:0000256" key="1">
    <source>
        <dbReference type="ARBA" id="ARBA00009437"/>
    </source>
</evidence>
<organism evidence="6 7">
    <name type="scientific">Stappia sediminis</name>
    <dbReference type="NCBI Taxonomy" id="2692190"/>
    <lineage>
        <taxon>Bacteria</taxon>
        <taxon>Pseudomonadati</taxon>
        <taxon>Pseudomonadota</taxon>
        <taxon>Alphaproteobacteria</taxon>
        <taxon>Hyphomicrobiales</taxon>
        <taxon>Stappiaceae</taxon>
        <taxon>Stappia</taxon>
    </lineage>
</organism>
<evidence type="ECO:0000259" key="5">
    <source>
        <dbReference type="PROSITE" id="PS50931"/>
    </source>
</evidence>
<dbReference type="SUPFAM" id="SSF53850">
    <property type="entry name" value="Periplasmic binding protein-like II"/>
    <property type="match status" value="1"/>
</dbReference>
<dbReference type="Proteomes" id="UP000433101">
    <property type="component" value="Unassembled WGS sequence"/>
</dbReference>
<dbReference type="PRINTS" id="PR00039">
    <property type="entry name" value="HTHLYSR"/>
</dbReference>
<proteinExistence type="inferred from homology"/>
<protein>
    <submittedName>
        <fullName evidence="6">LysR family transcriptional regulator</fullName>
    </submittedName>
</protein>
<dbReference type="Gene3D" id="3.40.190.10">
    <property type="entry name" value="Periplasmic binding protein-like II"/>
    <property type="match status" value="2"/>
</dbReference>
<dbReference type="Pfam" id="PF03466">
    <property type="entry name" value="LysR_substrate"/>
    <property type="match status" value="1"/>
</dbReference>
<comment type="similarity">
    <text evidence="1">Belongs to the LysR transcriptional regulatory family.</text>
</comment>
<keyword evidence="4" id="KW-0804">Transcription</keyword>
<dbReference type="AlphaFoldDB" id="A0A7X3S8T8"/>
<dbReference type="EMBL" id="WUMV01000007">
    <property type="protein sequence ID" value="MXN66211.1"/>
    <property type="molecule type" value="Genomic_DNA"/>
</dbReference>
<evidence type="ECO:0000256" key="2">
    <source>
        <dbReference type="ARBA" id="ARBA00023015"/>
    </source>
</evidence>
<dbReference type="SUPFAM" id="SSF46785">
    <property type="entry name" value="Winged helix' DNA-binding domain"/>
    <property type="match status" value="1"/>
</dbReference>
<dbReference type="InterPro" id="IPR036390">
    <property type="entry name" value="WH_DNA-bd_sf"/>
</dbReference>
<feature type="domain" description="HTH lysR-type" evidence="5">
    <location>
        <begin position="5"/>
        <end position="62"/>
    </location>
</feature>
<dbReference type="GO" id="GO:0003700">
    <property type="term" value="F:DNA-binding transcription factor activity"/>
    <property type="evidence" value="ECO:0007669"/>
    <property type="project" value="InterPro"/>
</dbReference>
<evidence type="ECO:0000256" key="3">
    <source>
        <dbReference type="ARBA" id="ARBA00023125"/>
    </source>
</evidence>
<evidence type="ECO:0000256" key="4">
    <source>
        <dbReference type="ARBA" id="ARBA00023163"/>
    </source>
</evidence>
<evidence type="ECO:0000313" key="6">
    <source>
        <dbReference type="EMBL" id="MXN66211.1"/>
    </source>
</evidence>
<dbReference type="PANTHER" id="PTHR30579">
    <property type="entry name" value="TRANSCRIPTIONAL REGULATOR"/>
    <property type="match status" value="1"/>
</dbReference>
<keyword evidence="7" id="KW-1185">Reference proteome</keyword>
<evidence type="ECO:0000313" key="7">
    <source>
        <dbReference type="Proteomes" id="UP000433101"/>
    </source>
</evidence>
<dbReference type="Pfam" id="PF00126">
    <property type="entry name" value="HTH_1"/>
    <property type="match status" value="1"/>
</dbReference>
<gene>
    <name evidence="6" type="ORF">GR183_14950</name>
</gene>
<dbReference type="GO" id="GO:0003677">
    <property type="term" value="F:DNA binding"/>
    <property type="evidence" value="ECO:0007669"/>
    <property type="project" value="UniProtKB-KW"/>
</dbReference>
<dbReference type="Gene3D" id="1.10.10.10">
    <property type="entry name" value="Winged helix-like DNA-binding domain superfamily/Winged helix DNA-binding domain"/>
    <property type="match status" value="1"/>
</dbReference>
<dbReference type="PROSITE" id="PS50931">
    <property type="entry name" value="HTH_LYSR"/>
    <property type="match status" value="1"/>
</dbReference>
<dbReference type="PANTHER" id="PTHR30579:SF7">
    <property type="entry name" value="HTH-TYPE TRANSCRIPTIONAL REGULATOR LRHA-RELATED"/>
    <property type="match status" value="1"/>
</dbReference>
<dbReference type="InterPro" id="IPR050176">
    <property type="entry name" value="LTTR"/>
</dbReference>
<keyword evidence="3" id="KW-0238">DNA-binding</keyword>
<dbReference type="InterPro" id="IPR000847">
    <property type="entry name" value="LysR_HTH_N"/>
</dbReference>
<keyword evidence="2" id="KW-0805">Transcription regulation</keyword>
<accession>A0A7X3S8T8</accession>
<dbReference type="RefSeq" id="WP_160776458.1">
    <property type="nucleotide sequence ID" value="NZ_WUMV01000007.1"/>
</dbReference>
<reference evidence="6 7" key="1">
    <citation type="submission" date="2019-12" db="EMBL/GenBank/DDBJ databases">
        <authorList>
            <person name="Li M."/>
        </authorList>
    </citation>
    <scope>NUCLEOTIDE SEQUENCE [LARGE SCALE GENOMIC DNA]</scope>
    <source>
        <strain evidence="6 7">GBMRC 2046</strain>
    </source>
</reference>